<evidence type="ECO:0000313" key="3">
    <source>
        <dbReference type="Proteomes" id="UP000178999"/>
    </source>
</evidence>
<comment type="caution">
    <text evidence="2">The sequence shown here is derived from an EMBL/GenBank/DDBJ whole genome shotgun (WGS) entry which is preliminary data.</text>
</comment>
<evidence type="ECO:0000259" key="1">
    <source>
        <dbReference type="Pfam" id="PF00535"/>
    </source>
</evidence>
<dbReference type="SUPFAM" id="SSF53448">
    <property type="entry name" value="Nucleotide-diphospho-sugar transferases"/>
    <property type="match status" value="1"/>
</dbReference>
<dbReference type="STRING" id="1802538.A2382_00790"/>
<dbReference type="Proteomes" id="UP000178999">
    <property type="component" value="Unassembled WGS sequence"/>
</dbReference>
<dbReference type="InterPro" id="IPR001173">
    <property type="entry name" value="Glyco_trans_2-like"/>
</dbReference>
<evidence type="ECO:0000313" key="2">
    <source>
        <dbReference type="EMBL" id="OGM79307.1"/>
    </source>
</evidence>
<organism evidence="2 3">
    <name type="scientific">Candidatus Woesebacteria bacterium RIFOXYB1_FULL_38_16</name>
    <dbReference type="NCBI Taxonomy" id="1802538"/>
    <lineage>
        <taxon>Bacteria</taxon>
        <taxon>Candidatus Woeseibacteriota</taxon>
    </lineage>
</organism>
<dbReference type="AlphaFoldDB" id="A0A1F8CSJ3"/>
<accession>A0A1F8CSJ3</accession>
<dbReference type="PANTHER" id="PTHR43630:SF2">
    <property type="entry name" value="GLYCOSYLTRANSFERASE"/>
    <property type="match status" value="1"/>
</dbReference>
<proteinExistence type="predicted"/>
<protein>
    <recommendedName>
        <fullName evidence="1">Glycosyltransferase 2-like domain-containing protein</fullName>
    </recommendedName>
</protein>
<dbReference type="PANTHER" id="PTHR43630">
    <property type="entry name" value="POLY-BETA-1,6-N-ACETYL-D-GLUCOSAMINE SYNTHASE"/>
    <property type="match status" value="1"/>
</dbReference>
<name>A0A1F8CSJ3_9BACT</name>
<feature type="domain" description="Glycosyltransferase 2-like" evidence="1">
    <location>
        <begin position="15"/>
        <end position="150"/>
    </location>
</feature>
<dbReference type="Pfam" id="PF00535">
    <property type="entry name" value="Glycos_transf_2"/>
    <property type="match status" value="1"/>
</dbReference>
<dbReference type="InterPro" id="IPR029044">
    <property type="entry name" value="Nucleotide-diphossugar_trans"/>
</dbReference>
<sequence>MRSANTPQITSHTLVKNEARFVWYSVMSVIEYVDHVLLWDTGSADGTVEILKRIKELYPAKVDLRLLGEIDIYSFAKIRQEMLDNTKTEWLLVNDGDEVWWEESIKKVCREVKGKNRNMESVVVPTINLVGDMYHYQDESAGKYKLAGRKGNLSLRLINRKISGLASDKPHGTWGWVDNTGKMIQDRDPQKILFVDAPYMHMTFLRRAGNFEDEGKVPKRVKKLKHEIGSSFRRDFYYPEVFFRRRPKEVQSPWDVMKTDFWLRSLVETPMRRLKRRILPERVGY</sequence>
<reference evidence="2 3" key="1">
    <citation type="journal article" date="2016" name="Nat. Commun.">
        <title>Thousands of microbial genomes shed light on interconnected biogeochemical processes in an aquifer system.</title>
        <authorList>
            <person name="Anantharaman K."/>
            <person name="Brown C.T."/>
            <person name="Hug L.A."/>
            <person name="Sharon I."/>
            <person name="Castelle C.J."/>
            <person name="Probst A.J."/>
            <person name="Thomas B.C."/>
            <person name="Singh A."/>
            <person name="Wilkins M.J."/>
            <person name="Karaoz U."/>
            <person name="Brodie E.L."/>
            <person name="Williams K.H."/>
            <person name="Hubbard S.S."/>
            <person name="Banfield J.F."/>
        </authorList>
    </citation>
    <scope>NUCLEOTIDE SEQUENCE [LARGE SCALE GENOMIC DNA]</scope>
</reference>
<dbReference type="EMBL" id="MGHY01000018">
    <property type="protein sequence ID" value="OGM79307.1"/>
    <property type="molecule type" value="Genomic_DNA"/>
</dbReference>
<dbReference type="Gene3D" id="3.90.550.10">
    <property type="entry name" value="Spore Coat Polysaccharide Biosynthesis Protein SpsA, Chain A"/>
    <property type="match status" value="1"/>
</dbReference>
<gene>
    <name evidence="2" type="ORF">A2382_00790</name>
</gene>